<gene>
    <name evidence="2" type="ORF">AMTR_s04444p00006810</name>
</gene>
<name>U5CWV2_AMBTC</name>
<sequence length="86" mass="9873">PNQPPYVVSSKNDLEALRHQPNEISKQQARSPDRERESNCSRALVRAQFPPKKTIAVAVSFLIDLEPIRYHRVSNCVRRETEGIFS</sequence>
<feature type="non-terminal residue" evidence="2">
    <location>
        <position position="1"/>
    </location>
</feature>
<reference evidence="3" key="1">
    <citation type="journal article" date="2013" name="Science">
        <title>The Amborella genome and the evolution of flowering plants.</title>
        <authorList>
            <consortium name="Amborella Genome Project"/>
        </authorList>
    </citation>
    <scope>NUCLEOTIDE SEQUENCE [LARGE SCALE GENOMIC DNA]</scope>
</reference>
<protein>
    <submittedName>
        <fullName evidence="2">Uncharacterized protein</fullName>
    </submittedName>
</protein>
<organism evidence="2 3">
    <name type="scientific">Amborella trichopoda</name>
    <dbReference type="NCBI Taxonomy" id="13333"/>
    <lineage>
        <taxon>Eukaryota</taxon>
        <taxon>Viridiplantae</taxon>
        <taxon>Streptophyta</taxon>
        <taxon>Embryophyta</taxon>
        <taxon>Tracheophyta</taxon>
        <taxon>Spermatophyta</taxon>
        <taxon>Magnoliopsida</taxon>
        <taxon>Amborellales</taxon>
        <taxon>Amborellaceae</taxon>
        <taxon>Amborella</taxon>
    </lineage>
</organism>
<dbReference type="EMBL" id="KI397760">
    <property type="protein sequence ID" value="ERM93416.1"/>
    <property type="molecule type" value="Genomic_DNA"/>
</dbReference>
<evidence type="ECO:0000313" key="2">
    <source>
        <dbReference type="EMBL" id="ERM93416.1"/>
    </source>
</evidence>
<evidence type="ECO:0000313" key="3">
    <source>
        <dbReference type="Proteomes" id="UP000017836"/>
    </source>
</evidence>
<proteinExistence type="predicted"/>
<feature type="region of interest" description="Disordered" evidence="1">
    <location>
        <begin position="1"/>
        <end position="39"/>
    </location>
</feature>
<accession>U5CWV2</accession>
<keyword evidence="3" id="KW-1185">Reference proteome</keyword>
<feature type="compositionally biased region" description="Basic and acidic residues" evidence="1">
    <location>
        <begin position="12"/>
        <end position="21"/>
    </location>
</feature>
<dbReference type="AlphaFoldDB" id="U5CWV2"/>
<dbReference type="Proteomes" id="UP000017836">
    <property type="component" value="Unassembled WGS sequence"/>
</dbReference>
<evidence type="ECO:0000256" key="1">
    <source>
        <dbReference type="SAM" id="MobiDB-lite"/>
    </source>
</evidence>
<dbReference type="HOGENOM" id="CLU_2504394_0_0_1"/>